<name>Q1MRZ4_LAWIP</name>
<evidence type="ECO:0000313" key="2">
    <source>
        <dbReference type="EMBL" id="CAJ54232.1"/>
    </source>
</evidence>
<dbReference type="Proteomes" id="UP000002430">
    <property type="component" value="Chromosome"/>
</dbReference>
<dbReference type="AlphaFoldDB" id="Q1MRZ4"/>
<dbReference type="EMBL" id="AM180252">
    <property type="protein sequence ID" value="CAJ54232.1"/>
    <property type="molecule type" value="Genomic_DNA"/>
</dbReference>
<protein>
    <submittedName>
        <fullName evidence="2">NA</fullName>
    </submittedName>
</protein>
<reference evidence="2 3" key="1">
    <citation type="submission" date="2005-11" db="EMBL/GenBank/DDBJ databases">
        <title>The complete genome sequence of Lawsonia intracellularis: the causative agent of proliferative enteropathy.</title>
        <authorList>
            <person name="Kaur K."/>
            <person name="Zhang Q."/>
            <person name="Beckler D."/>
            <person name="Munir S."/>
            <person name="Li L."/>
            <person name="Kinsley K."/>
            <person name="Herron L."/>
            <person name="Peterson A."/>
            <person name="May B."/>
            <person name="Singh S."/>
            <person name="Gebhart C."/>
            <person name="Kapur V."/>
        </authorList>
    </citation>
    <scope>NUCLEOTIDE SEQUENCE [LARGE SCALE GENOMIC DNA]</scope>
    <source>
        <strain evidence="2 3">PHE/MN1-00</strain>
    </source>
</reference>
<keyword evidence="3" id="KW-1185">Reference proteome</keyword>
<sequence>MTMRSTFYRHNRYKTDLYAPVLIPSPHRLSASHGTSSARREDNESEAIPEPIRDAIPRKRTEGSPLPLRGLTLHILFPTHKSRQTFADSQSVRRPPSSTVRTITKFRISAAHKPPQDTLKVVITPKAPRR</sequence>
<evidence type="ECO:0000256" key="1">
    <source>
        <dbReference type="SAM" id="MobiDB-lite"/>
    </source>
</evidence>
<feature type="compositionally biased region" description="Basic and acidic residues" evidence="1">
    <location>
        <begin position="51"/>
        <end position="62"/>
    </location>
</feature>
<dbReference type="HOGENOM" id="CLU_1935396_0_0_7"/>
<proteinExistence type="predicted"/>
<accession>Q1MRZ4</accession>
<gene>
    <name evidence="2" type="ordered locus">LI0176</name>
</gene>
<organism evidence="2 3">
    <name type="scientific">Lawsonia intracellularis (strain PHE/MN1-00)</name>
    <dbReference type="NCBI Taxonomy" id="363253"/>
    <lineage>
        <taxon>Bacteria</taxon>
        <taxon>Pseudomonadati</taxon>
        <taxon>Thermodesulfobacteriota</taxon>
        <taxon>Desulfovibrionia</taxon>
        <taxon>Desulfovibrionales</taxon>
        <taxon>Desulfovibrionaceae</taxon>
        <taxon>Lawsonia</taxon>
    </lineage>
</organism>
<feature type="region of interest" description="Disordered" evidence="1">
    <location>
        <begin position="26"/>
        <end position="67"/>
    </location>
</feature>
<evidence type="ECO:0000313" key="3">
    <source>
        <dbReference type="Proteomes" id="UP000002430"/>
    </source>
</evidence>
<dbReference type="KEGG" id="lip:LI0176"/>